<dbReference type="GO" id="GO:0016020">
    <property type="term" value="C:membrane"/>
    <property type="evidence" value="ECO:0007669"/>
    <property type="project" value="InterPro"/>
</dbReference>
<dbReference type="Pfam" id="PF04030">
    <property type="entry name" value="ALO"/>
    <property type="match status" value="1"/>
</dbReference>
<dbReference type="Gene3D" id="3.30.70.2520">
    <property type="match status" value="1"/>
</dbReference>
<dbReference type="KEGG" id="tdf:H9L22_02340"/>
<dbReference type="InterPro" id="IPR016167">
    <property type="entry name" value="FAD-bd_PCMH_sub1"/>
</dbReference>
<dbReference type="Pfam" id="PF01565">
    <property type="entry name" value="FAD_binding_4"/>
    <property type="match status" value="1"/>
</dbReference>
<evidence type="ECO:0000313" key="3">
    <source>
        <dbReference type="EMBL" id="QNP57437.1"/>
    </source>
</evidence>
<dbReference type="InterPro" id="IPR007173">
    <property type="entry name" value="ALO_C"/>
</dbReference>
<dbReference type="InterPro" id="IPR010031">
    <property type="entry name" value="FAD_lactone_oxidase-like"/>
</dbReference>
<dbReference type="PANTHER" id="PTHR43762">
    <property type="entry name" value="L-GULONOLACTONE OXIDASE"/>
    <property type="match status" value="1"/>
</dbReference>
<dbReference type="GO" id="GO:0071949">
    <property type="term" value="F:FAD binding"/>
    <property type="evidence" value="ECO:0007669"/>
    <property type="project" value="InterPro"/>
</dbReference>
<evidence type="ECO:0000259" key="2">
    <source>
        <dbReference type="PROSITE" id="PS51387"/>
    </source>
</evidence>
<dbReference type="NCBIfam" id="TIGR01679">
    <property type="entry name" value="bact_FAD_ox"/>
    <property type="match status" value="1"/>
</dbReference>
<dbReference type="SUPFAM" id="SSF56176">
    <property type="entry name" value="FAD-binding/transporter-associated domain-like"/>
    <property type="match status" value="1"/>
</dbReference>
<gene>
    <name evidence="3" type="ORF">H9L22_02340</name>
</gene>
<evidence type="ECO:0000313" key="4">
    <source>
        <dbReference type="Proteomes" id="UP000516117"/>
    </source>
</evidence>
<dbReference type="EMBL" id="CP060789">
    <property type="protein sequence ID" value="QNP57437.1"/>
    <property type="molecule type" value="Genomic_DNA"/>
</dbReference>
<sequence length="430" mass="46479">MWRNWGRTVAVRPARVERPGTVDEVVALVRRAAAEGMAVKAVGAGHSFSAIAEADGVQVSLDALSGLLAVDRGTREVTLGAGTRLRDVPALLAPYGLAMENLGDIDAQSVAGAISTGTHGTGAGFRGIAAQVVGAVLVTGTGEILRVGRDGDPALLPAVALGLGALGILVEVTIRCVDAFDLSAVERPEPLDAVLGSLSERVAASDHFEFFWFPHTDRALTKDNARVPLGEGRSPLSPARRWLDDDLLANDMLRAACVVGRTIPATVPWINRSIVRLSGDRAYSDLSTHVFTTQRRVRFTEMEYAIPADLVLDAFAAVRRAISRSGWRISFPVEVRFAAADDLWLSTAHGRATAYIAVHRFGGEDPEPYFRTVESIMLAYGGRPHWGKMHWREAGDLAPVYPRFEDFGRLRAQLDPDGLFLNPYLRRVLG</sequence>
<dbReference type="PIRSF" id="PIRSF000136">
    <property type="entry name" value="LGO_GLO"/>
    <property type="match status" value="1"/>
</dbReference>
<dbReference type="InterPro" id="IPR016166">
    <property type="entry name" value="FAD-bd_PCMH"/>
</dbReference>
<dbReference type="Gene3D" id="1.10.45.10">
    <property type="entry name" value="Vanillyl-alcohol Oxidase, Chain A, domain 4"/>
    <property type="match status" value="1"/>
</dbReference>
<dbReference type="Gene3D" id="3.30.43.10">
    <property type="entry name" value="Uridine Diphospho-n-acetylenolpyruvylglucosamine Reductase, domain 2"/>
    <property type="match status" value="1"/>
</dbReference>
<evidence type="ECO:0000256" key="1">
    <source>
        <dbReference type="ARBA" id="ARBA00023002"/>
    </source>
</evidence>
<dbReference type="InterPro" id="IPR036318">
    <property type="entry name" value="FAD-bd_PCMH-like_sf"/>
</dbReference>
<dbReference type="GO" id="GO:0080049">
    <property type="term" value="F:L-gulono-1,4-lactone dehydrogenase activity"/>
    <property type="evidence" value="ECO:0007669"/>
    <property type="project" value="TreeGrafter"/>
</dbReference>
<name>A0A7H0HA71_9ACTN</name>
<proteinExistence type="predicted"/>
<dbReference type="InterPro" id="IPR016171">
    <property type="entry name" value="Vanillyl_alc_oxidase_C-sub2"/>
</dbReference>
<organism evidence="3 4">
    <name type="scientific">Tessaracoccus defluvii</name>
    <dbReference type="NCBI Taxonomy" id="1285901"/>
    <lineage>
        <taxon>Bacteria</taxon>
        <taxon>Bacillati</taxon>
        <taxon>Actinomycetota</taxon>
        <taxon>Actinomycetes</taxon>
        <taxon>Propionibacteriales</taxon>
        <taxon>Propionibacteriaceae</taxon>
        <taxon>Tessaracoccus</taxon>
    </lineage>
</organism>
<dbReference type="Gene3D" id="3.30.465.10">
    <property type="match status" value="1"/>
</dbReference>
<accession>A0A7H0HA71</accession>
<dbReference type="PROSITE" id="PS51387">
    <property type="entry name" value="FAD_PCMH"/>
    <property type="match status" value="1"/>
</dbReference>
<protein>
    <submittedName>
        <fullName evidence="3">FAD-binding protein</fullName>
    </submittedName>
</protein>
<dbReference type="InterPro" id="IPR006094">
    <property type="entry name" value="Oxid_FAD_bind_N"/>
</dbReference>
<dbReference type="InterPro" id="IPR016169">
    <property type="entry name" value="FAD-bd_PCMH_sub2"/>
</dbReference>
<dbReference type="PANTHER" id="PTHR43762:SF1">
    <property type="entry name" value="D-ARABINONO-1,4-LACTONE OXIDASE"/>
    <property type="match status" value="1"/>
</dbReference>
<reference evidence="3 4" key="1">
    <citation type="submission" date="2020-08" db="EMBL/GenBank/DDBJ databases">
        <title>Genome sequence of Tessaracoccus defluvii JCM 17540T.</title>
        <authorList>
            <person name="Hyun D.-W."/>
            <person name="Bae J.-W."/>
        </authorList>
    </citation>
    <scope>NUCLEOTIDE SEQUENCE [LARGE SCALE GENOMIC DNA]</scope>
    <source>
        <strain evidence="3 4">JCM 17540</strain>
    </source>
</reference>
<feature type="domain" description="FAD-binding PCMH-type" evidence="2">
    <location>
        <begin position="9"/>
        <end position="179"/>
    </location>
</feature>
<dbReference type="Proteomes" id="UP000516117">
    <property type="component" value="Chromosome"/>
</dbReference>
<dbReference type="AlphaFoldDB" id="A0A7H0HA71"/>
<keyword evidence="4" id="KW-1185">Reference proteome</keyword>
<dbReference type="GO" id="GO:0003885">
    <property type="term" value="F:D-arabinono-1,4-lactone oxidase activity"/>
    <property type="evidence" value="ECO:0007669"/>
    <property type="project" value="InterPro"/>
</dbReference>
<keyword evidence="1" id="KW-0560">Oxidoreductase</keyword>